<keyword evidence="1" id="KW-0175">Coiled coil</keyword>
<dbReference type="AlphaFoldDB" id="A0A501QGS5"/>
<protein>
    <submittedName>
        <fullName evidence="2">Uncharacterized protein</fullName>
    </submittedName>
</protein>
<accession>A0A501QGS5</accession>
<comment type="caution">
    <text evidence="2">The sequence shown here is derived from an EMBL/GenBank/DDBJ whole genome shotgun (WGS) entry which is preliminary data.</text>
</comment>
<dbReference type="RefSeq" id="WP_139999197.1">
    <property type="nucleotide sequence ID" value="NZ_VFJE01000051.1"/>
</dbReference>
<evidence type="ECO:0000313" key="2">
    <source>
        <dbReference type="EMBL" id="TPD71116.1"/>
    </source>
</evidence>
<evidence type="ECO:0000313" key="3">
    <source>
        <dbReference type="Proteomes" id="UP000319175"/>
    </source>
</evidence>
<reference evidence="2 3" key="1">
    <citation type="submission" date="2019-06" db="EMBL/GenBank/DDBJ databases">
        <title>Flavobacterium sp. MaA-Y11 from geoumgang.</title>
        <authorList>
            <person name="Jeong S."/>
        </authorList>
    </citation>
    <scope>NUCLEOTIDE SEQUENCE [LARGE SCALE GENOMIC DNA]</scope>
    <source>
        <strain evidence="2 3">MaA-Y11</strain>
    </source>
</reference>
<evidence type="ECO:0000256" key="1">
    <source>
        <dbReference type="SAM" id="Coils"/>
    </source>
</evidence>
<dbReference type="Proteomes" id="UP000319175">
    <property type="component" value="Unassembled WGS sequence"/>
</dbReference>
<feature type="coiled-coil region" evidence="1">
    <location>
        <begin position="45"/>
        <end position="79"/>
    </location>
</feature>
<proteinExistence type="predicted"/>
<name>A0A501QGS5_9FLAO</name>
<keyword evidence="3" id="KW-1185">Reference proteome</keyword>
<sequence>MKYLYSIILLANCNLGNSQVLSKLTYSNSSRTYIAPPTNARVQVMRNIEARYLANKKLCQDLENEIRKNLKSLQSEDKNVKYREGLNSNLNILLAMKEEGFYEDYTMVLDDVANELRNVELLKEEE</sequence>
<gene>
    <name evidence="2" type="ORF">FJA49_04240</name>
</gene>
<dbReference type="EMBL" id="VFJE01000051">
    <property type="protein sequence ID" value="TPD71116.1"/>
    <property type="molecule type" value="Genomic_DNA"/>
</dbReference>
<organism evidence="2 3">
    <name type="scientific">Flavobacterium microcysteis</name>
    <dbReference type="NCBI Taxonomy" id="2596891"/>
    <lineage>
        <taxon>Bacteria</taxon>
        <taxon>Pseudomonadati</taxon>
        <taxon>Bacteroidota</taxon>
        <taxon>Flavobacteriia</taxon>
        <taxon>Flavobacteriales</taxon>
        <taxon>Flavobacteriaceae</taxon>
        <taxon>Flavobacterium</taxon>
    </lineage>
</organism>